<dbReference type="GO" id="GO:0005615">
    <property type="term" value="C:extracellular space"/>
    <property type="evidence" value="ECO:0007669"/>
    <property type="project" value="UniProtKB-ARBA"/>
</dbReference>
<dbReference type="SUPFAM" id="SSF49265">
    <property type="entry name" value="Fibronectin type III"/>
    <property type="match status" value="1"/>
</dbReference>
<feature type="transmembrane region" description="Helical" evidence="23">
    <location>
        <begin position="500"/>
        <end position="521"/>
    </location>
</feature>
<gene>
    <name evidence="26" type="ORF">H671_1g1857</name>
</gene>
<feature type="domain" description="EGF-like" evidence="24">
    <location>
        <begin position="1305"/>
        <end position="1345"/>
    </location>
</feature>
<feature type="transmembrane region" description="Helical" evidence="23">
    <location>
        <begin position="456"/>
        <end position="479"/>
    </location>
</feature>
<evidence type="ECO:0000256" key="13">
    <source>
        <dbReference type="ARBA" id="ARBA00023030"/>
    </source>
</evidence>
<dbReference type="PROSITE" id="PS01187">
    <property type="entry name" value="EGF_CA"/>
    <property type="match status" value="2"/>
</dbReference>
<dbReference type="Pfam" id="PF13855">
    <property type="entry name" value="LRR_8"/>
    <property type="match status" value="2"/>
</dbReference>
<feature type="domain" description="EGF-like" evidence="24">
    <location>
        <begin position="1263"/>
        <end position="1304"/>
    </location>
</feature>
<keyword evidence="11" id="KW-0524">Neurogenesis</keyword>
<keyword evidence="14 23" id="KW-0472">Membrane</keyword>
<dbReference type="PROSITE" id="PS51450">
    <property type="entry name" value="LRR"/>
    <property type="match status" value="3"/>
</dbReference>
<dbReference type="InterPro" id="IPR013783">
    <property type="entry name" value="Ig-like_fold"/>
</dbReference>
<dbReference type="InterPro" id="IPR001881">
    <property type="entry name" value="EGF-like_Ca-bd_dom"/>
</dbReference>
<evidence type="ECO:0000259" key="24">
    <source>
        <dbReference type="PROSITE" id="PS50026"/>
    </source>
</evidence>
<feature type="disulfide bond" evidence="20">
    <location>
        <begin position="1376"/>
        <end position="1393"/>
    </location>
</feature>
<keyword evidence="4 20" id="KW-0245">EGF-like domain</keyword>
<feature type="compositionally biased region" description="Basic and acidic residues" evidence="22">
    <location>
        <begin position="229"/>
        <end position="240"/>
    </location>
</feature>
<sequence>MPDPPTSDCCNYRSVLCNDLDMNEVPTNFPVDTVKLRIEKTVVRRIPTEAFYYLVELQYLWLTYNSVASIEPGSFYNLKQLHELRLDGNSLTAFPWASLLDMPHLRTLDLHNNRITHVPNEVVRYLKNLTYLDLSSNRLATLPPDFLDSWSHLAATPSRNLDLPPRRIILVIQESPGEGARWSIISLTGISYKDAGDYRCKAKNLAGTSEAVVSLTVVGAVTTTLLPDTSEKSAGKHPEQESPPAAAGGSTPLPKSGLSPGLSSSSSYSTPSTTSPPSPPSPPASFSLPPAFSVASATTTVKSRGSESTVRSSHGPLVLHFGGKSHAELEKSGSKFPPVSASKKEDLALLDQALPMETNVTIHNLRVASETGASVTLTWNISSTTQGSAVTVLYSKYGEKDLRLLNADHGKNQATIDGLEPGTQYVACVCPKGVAPRKDQCIIFATNREEERDSQWSFLIVVTSTVCVIVVPLICFLLYKVCKLQLSLCLSHISRTTETMLLSLTFLPVVLKISIIAGVTAQQPGSCQPGPERSPTSTCADPAPFLIFSHGNNISRIDPEGTNHQQLVANAGSSVIMDFHYKEERLYWVDLERQLLQRVFLNGSGQETVCHVEKNVSGMAINWVDEEILWADQQEGVITVTDMKGNSSHVLLNSLKQPGNVAVDPTERLIFWSSEVAGRLHRADLSGVEVKTLLETPERIVVLTLDVLDKRLFWVQDSGEGRQAHICSCDYDGGSVHLLKHQTQHGLFTMALFGDRIFYSTLKTKAIWIANKHTGKDMVRINLNPSFLPPGELKVVHPRVQPGTKDGARGSDAELCKQRKGQCRYSPCEQDPKSHSCACAEGYTLSRDRKYCEDVNECAFQNHGCTLGCENTPGSYYCTCPAGFVLLPDGKRCHELTSCPSNTSACSHGCVLTSDGPLCVCPKGSVLETDGKTCSGCSSPDNGGCSQICLPLSQVSWECGCFPGYDLQSDQKSCAATGPQPFLLFANSQDIRHMHFDGTDYRTLLNQQMGTVLALDYDPVENKIYFAQKALKWIERANMDGSQRERIIKEGVDTPEGLAVDWISRRIYWTDSGKSLIGGSDLSGKHHQIIIKENIEKPRGIAVHPKAKVRLQGSMLKPSSLVVVHPLAKPGADPCLHKNGGCEHICQESFGTAQCLCRGGFVKARDGKTCLAQKGNYTLAGDNTELNKEATPLDNLTKAEAPEDTSTESQHTLVAEVMVSGMNYQDDCGPGACGRHALCVSEGETAVCQCLEGFAGHGNLCSDIDECALGSASCPTTSSECINTEGGYVCRCSEGYEGDGTDCFDIDECQQGMHSCGENANCTNTEGGYNCTCLGRPFAPGLPCPGSTSPPILGEDGRQLVRNSNPGCPPSHDGYCLHGGVCMYVEAVDSYACNCIVGYVGERCQHRDLRWWELRHAGHGKERDITVVAVCVIALVLLLLLGTWVVYHYRTQKQLLETAKNPYEESSRNMSSDGPDCSGAGISSCPQPWFVVLEEHQDPKGGSLPVAGPNGPEVDAGLSSNLQPGSVHLNSWRQKPHIYGMGTGQSCWIPPPSDKGPQEMEGNAHLPSYKEWPLTLGVEKLPSLQSGNGSSQQRAPDLPHQTEPTPWKLEADER</sequence>
<evidence type="ECO:0000256" key="17">
    <source>
        <dbReference type="ARBA" id="ARBA00023273"/>
    </source>
</evidence>
<evidence type="ECO:0000256" key="5">
    <source>
        <dbReference type="ARBA" id="ARBA00022606"/>
    </source>
</evidence>
<dbReference type="GO" id="GO:0008284">
    <property type="term" value="P:positive regulation of cell population proliferation"/>
    <property type="evidence" value="ECO:0007669"/>
    <property type="project" value="TreeGrafter"/>
</dbReference>
<evidence type="ECO:0000256" key="1">
    <source>
        <dbReference type="ARBA" id="ARBA00004115"/>
    </source>
</evidence>
<dbReference type="PROSITE" id="PS50026">
    <property type="entry name" value="EGF_3"/>
    <property type="match status" value="4"/>
</dbReference>
<dbReference type="GO" id="GO:0005509">
    <property type="term" value="F:calcium ion binding"/>
    <property type="evidence" value="ECO:0007669"/>
    <property type="project" value="InterPro"/>
</dbReference>
<dbReference type="PROSITE" id="PS00010">
    <property type="entry name" value="ASX_HYDROXYL"/>
    <property type="match status" value="3"/>
</dbReference>
<feature type="region of interest" description="Disordered" evidence="22">
    <location>
        <begin position="1580"/>
        <end position="1614"/>
    </location>
</feature>
<proteinExistence type="predicted"/>
<dbReference type="PROSITE" id="PS01186">
    <property type="entry name" value="EGF_2"/>
    <property type="match status" value="5"/>
</dbReference>
<dbReference type="InterPro" id="IPR032675">
    <property type="entry name" value="LRR_dom_sf"/>
</dbReference>
<feature type="domain" description="EGF-like" evidence="24">
    <location>
        <begin position="1224"/>
        <end position="1262"/>
    </location>
</feature>
<reference evidence="27" key="1">
    <citation type="journal article" date="2013" name="Nat. Biotechnol.">
        <title>Chinese hamster genome sequenced from sorted chromosomes.</title>
        <authorList>
            <person name="Brinkrolf K."/>
            <person name="Rupp O."/>
            <person name="Laux H."/>
            <person name="Kollin F."/>
            <person name="Ernst W."/>
            <person name="Linke B."/>
            <person name="Kofler R."/>
            <person name="Romand S."/>
            <person name="Hesse F."/>
            <person name="Budach W.E."/>
            <person name="Galosy S."/>
            <person name="Muller D."/>
            <person name="Noll T."/>
            <person name="Wienberg J."/>
            <person name="Jostock T."/>
            <person name="Leonard M."/>
            <person name="Grillari J."/>
            <person name="Tauch A."/>
            <person name="Goesmann A."/>
            <person name="Helk B."/>
            <person name="Mott J.E."/>
            <person name="Puhler A."/>
            <person name="Borth N."/>
        </authorList>
    </citation>
    <scope>NUCLEOTIDE SEQUENCE [LARGE SCALE GENOMIC DNA]</scope>
    <source>
        <strain evidence="27">17A/GY</strain>
    </source>
</reference>
<keyword evidence="9" id="KW-0677">Repeat</keyword>
<dbReference type="SMART" id="SM00369">
    <property type="entry name" value="LRR_TYP"/>
    <property type="match status" value="4"/>
</dbReference>
<feature type="domain" description="EGF-like" evidence="24">
    <location>
        <begin position="1364"/>
        <end position="1405"/>
    </location>
</feature>
<feature type="compositionally biased region" description="Low complexity" evidence="22">
    <location>
        <begin position="284"/>
        <end position="297"/>
    </location>
</feature>
<dbReference type="GO" id="GO:0043410">
    <property type="term" value="P:positive regulation of MAPK cascade"/>
    <property type="evidence" value="ECO:0007669"/>
    <property type="project" value="TreeGrafter"/>
</dbReference>
<dbReference type="Gene3D" id="2.10.25.10">
    <property type="entry name" value="Laminin"/>
    <property type="match status" value="8"/>
</dbReference>
<evidence type="ECO:0000256" key="4">
    <source>
        <dbReference type="ARBA" id="ARBA00022536"/>
    </source>
</evidence>
<keyword evidence="10" id="KW-0256">Endoplasmic reticulum</keyword>
<evidence type="ECO:0000256" key="20">
    <source>
        <dbReference type="PROSITE-ProRule" id="PRU00076"/>
    </source>
</evidence>
<keyword evidence="18" id="KW-0844">Vision</keyword>
<evidence type="ECO:0000256" key="23">
    <source>
        <dbReference type="SAM" id="Phobius"/>
    </source>
</evidence>
<dbReference type="GO" id="GO:0017147">
    <property type="term" value="F:Wnt-protein binding"/>
    <property type="evidence" value="ECO:0007669"/>
    <property type="project" value="TreeGrafter"/>
</dbReference>
<dbReference type="FunFam" id="2.10.25.10:FF:000010">
    <property type="entry name" value="Pro-epidermal growth factor"/>
    <property type="match status" value="1"/>
</dbReference>
<dbReference type="SUPFAM" id="SSF48726">
    <property type="entry name" value="Immunoglobulin"/>
    <property type="match status" value="1"/>
</dbReference>
<dbReference type="GO" id="GO:0005154">
    <property type="term" value="F:epidermal growth factor receptor binding"/>
    <property type="evidence" value="ECO:0007669"/>
    <property type="project" value="UniProtKB-ARBA"/>
</dbReference>
<dbReference type="GO" id="GO:0005886">
    <property type="term" value="C:plasma membrane"/>
    <property type="evidence" value="ECO:0007669"/>
    <property type="project" value="TreeGrafter"/>
</dbReference>
<evidence type="ECO:0000256" key="7">
    <source>
        <dbReference type="ARBA" id="ARBA00022692"/>
    </source>
</evidence>
<dbReference type="GO" id="GO:0051049">
    <property type="term" value="P:regulation of transport"/>
    <property type="evidence" value="ECO:0007669"/>
    <property type="project" value="UniProtKB-ARBA"/>
</dbReference>
<dbReference type="GO" id="GO:0060070">
    <property type="term" value="P:canonical Wnt signaling pathway"/>
    <property type="evidence" value="ECO:0007669"/>
    <property type="project" value="TreeGrafter"/>
</dbReference>
<dbReference type="GO" id="GO:0007601">
    <property type="term" value="P:visual perception"/>
    <property type="evidence" value="ECO:0007669"/>
    <property type="project" value="UniProtKB-KW"/>
</dbReference>
<dbReference type="GO" id="GO:0007173">
    <property type="term" value="P:epidermal growth factor receptor signaling pathway"/>
    <property type="evidence" value="ECO:0007669"/>
    <property type="project" value="TreeGrafter"/>
</dbReference>
<dbReference type="FunFam" id="2.10.25.10:FF:000219">
    <property type="entry name" value="Pro-epidermal growth factor"/>
    <property type="match status" value="1"/>
</dbReference>
<feature type="compositionally biased region" description="Polar residues" evidence="22">
    <location>
        <begin position="298"/>
        <end position="312"/>
    </location>
</feature>
<evidence type="ECO:0000256" key="21">
    <source>
        <dbReference type="PROSITE-ProRule" id="PRU00461"/>
    </source>
</evidence>
<keyword evidence="12 23" id="KW-1133">Transmembrane helix</keyword>
<evidence type="ECO:0000256" key="16">
    <source>
        <dbReference type="ARBA" id="ARBA00023180"/>
    </source>
</evidence>
<dbReference type="SUPFAM" id="SSF63825">
    <property type="entry name" value="YWTD domain"/>
    <property type="match status" value="2"/>
</dbReference>
<comment type="subcellular location">
    <subcellularLocation>
        <location evidence="2">Cell projection</location>
        <location evidence="2">Dendrite</location>
    </subcellularLocation>
    <subcellularLocation>
        <location evidence="1">Endoplasmic reticulum membrane</location>
        <topology evidence="1">Single-pass type I membrane protein</topology>
    </subcellularLocation>
</comment>
<keyword evidence="6" id="KW-0433">Leucine-rich repeat</keyword>
<evidence type="ECO:0000256" key="9">
    <source>
        <dbReference type="ARBA" id="ARBA00022737"/>
    </source>
</evidence>
<dbReference type="GO" id="GO:0007399">
    <property type="term" value="P:nervous system development"/>
    <property type="evidence" value="ECO:0007669"/>
    <property type="project" value="UniProtKB-KW"/>
</dbReference>
<protein>
    <recommendedName>
        <fullName evidence="3">Pro-epidermal growth factor</fullName>
    </recommendedName>
</protein>
<keyword evidence="7 23" id="KW-0812">Transmembrane</keyword>
<evidence type="ECO:0000256" key="6">
    <source>
        <dbReference type="ARBA" id="ARBA00022614"/>
    </source>
</evidence>
<keyword evidence="5" id="KW-0716">Sensory transduction</keyword>
<evidence type="ECO:0000256" key="14">
    <source>
        <dbReference type="ARBA" id="ARBA00023136"/>
    </source>
</evidence>
<dbReference type="InterPro" id="IPR000033">
    <property type="entry name" value="LDLR_classB_rpt"/>
</dbReference>
<dbReference type="InterPro" id="IPR003591">
    <property type="entry name" value="Leu-rich_rpt_typical-subtyp"/>
</dbReference>
<dbReference type="InterPro" id="IPR036179">
    <property type="entry name" value="Ig-like_dom_sf"/>
</dbReference>
<dbReference type="GO" id="GO:0010604">
    <property type="term" value="P:positive regulation of macromolecule metabolic process"/>
    <property type="evidence" value="ECO:0007669"/>
    <property type="project" value="UniProtKB-ARBA"/>
</dbReference>
<dbReference type="InterPro" id="IPR050778">
    <property type="entry name" value="Cueball_EGF_LRP_Nidogen"/>
</dbReference>
<evidence type="ECO:0000256" key="2">
    <source>
        <dbReference type="ARBA" id="ARBA00004279"/>
    </source>
</evidence>
<feature type="domain" description="Fibronectin type-III" evidence="25">
    <location>
        <begin position="361"/>
        <end position="449"/>
    </location>
</feature>
<dbReference type="GO" id="GO:0030425">
    <property type="term" value="C:dendrite"/>
    <property type="evidence" value="ECO:0007669"/>
    <property type="project" value="UniProtKB-SubCell"/>
</dbReference>
<evidence type="ECO:0000256" key="15">
    <source>
        <dbReference type="ARBA" id="ARBA00023157"/>
    </source>
</evidence>
<feature type="repeat" description="LDL-receptor class B" evidence="21">
    <location>
        <begin position="626"/>
        <end position="667"/>
    </location>
</feature>
<keyword evidence="8" id="KW-0732">Signal</keyword>
<feature type="repeat" description="LDL-receptor class B" evidence="21">
    <location>
        <begin position="1022"/>
        <end position="1064"/>
    </location>
</feature>
<dbReference type="InterPro" id="IPR036116">
    <property type="entry name" value="FN3_sf"/>
</dbReference>
<dbReference type="InterPro" id="IPR000742">
    <property type="entry name" value="EGF"/>
</dbReference>
<dbReference type="Pfam" id="PF00058">
    <property type="entry name" value="Ldl_recept_b"/>
    <property type="match status" value="2"/>
</dbReference>
<dbReference type="CDD" id="cd00054">
    <property type="entry name" value="EGF_CA"/>
    <property type="match status" value="2"/>
</dbReference>
<dbReference type="SUPFAM" id="SSF57184">
    <property type="entry name" value="Growth factor receptor domain"/>
    <property type="match status" value="2"/>
</dbReference>
<dbReference type="FunFam" id="2.10.25.10:FF:000254">
    <property type="entry name" value="Pro-epidermal growth factor"/>
    <property type="match status" value="1"/>
</dbReference>
<dbReference type="PANTHER" id="PTHR46513">
    <property type="entry name" value="VITELLOGENIN RECEPTOR-LIKE PROTEIN-RELATED-RELATED"/>
    <property type="match status" value="1"/>
</dbReference>
<dbReference type="SMART" id="SM00181">
    <property type="entry name" value="EGF"/>
    <property type="match status" value="9"/>
</dbReference>
<dbReference type="GO" id="GO:0008083">
    <property type="term" value="F:growth factor activity"/>
    <property type="evidence" value="ECO:0007669"/>
    <property type="project" value="UniProtKB-KW"/>
</dbReference>
<dbReference type="PROSITE" id="PS50853">
    <property type="entry name" value="FN3"/>
    <property type="match status" value="1"/>
</dbReference>
<dbReference type="InterPro" id="IPR001611">
    <property type="entry name" value="Leu-rich_rpt"/>
</dbReference>
<name>A0A061IPW7_CRIGR</name>
<dbReference type="SUPFAM" id="SSF52058">
    <property type="entry name" value="L domain-like"/>
    <property type="match status" value="1"/>
</dbReference>
<dbReference type="InterPro" id="IPR049883">
    <property type="entry name" value="NOTCH1_EGF-like"/>
</dbReference>
<dbReference type="GO" id="GO:0042813">
    <property type="term" value="F:Wnt receptor activity"/>
    <property type="evidence" value="ECO:0007669"/>
    <property type="project" value="TreeGrafter"/>
</dbReference>
<dbReference type="InterPro" id="IPR011042">
    <property type="entry name" value="6-blade_b-propeller_TolB-like"/>
</dbReference>
<dbReference type="InterPro" id="IPR018097">
    <property type="entry name" value="EGF_Ca-bd_CS"/>
</dbReference>
<dbReference type="PROSITE" id="PS00022">
    <property type="entry name" value="EGF_1"/>
    <property type="match status" value="1"/>
</dbReference>
<evidence type="ECO:0000256" key="22">
    <source>
        <dbReference type="SAM" id="MobiDB-lite"/>
    </source>
</evidence>
<dbReference type="EMBL" id="KE664252">
    <property type="protein sequence ID" value="ERE90155.1"/>
    <property type="molecule type" value="Genomic_DNA"/>
</dbReference>
<comment type="caution">
    <text evidence="20">Lacks conserved residue(s) required for the propagation of feature annotation.</text>
</comment>
<evidence type="ECO:0000313" key="27">
    <source>
        <dbReference type="Proteomes" id="UP000030759"/>
    </source>
</evidence>
<evidence type="ECO:0000256" key="8">
    <source>
        <dbReference type="ARBA" id="ARBA00022729"/>
    </source>
</evidence>
<evidence type="ECO:0000256" key="10">
    <source>
        <dbReference type="ARBA" id="ARBA00022824"/>
    </source>
</evidence>
<evidence type="ECO:0000259" key="25">
    <source>
        <dbReference type="PROSITE" id="PS50853"/>
    </source>
</evidence>
<keyword evidence="13" id="KW-0339">Growth factor</keyword>
<dbReference type="SMART" id="SM00135">
    <property type="entry name" value="LY"/>
    <property type="match status" value="6"/>
</dbReference>
<dbReference type="InterPro" id="IPR009030">
    <property type="entry name" value="Growth_fac_rcpt_cys_sf"/>
</dbReference>
<dbReference type="FunFam" id="2.120.10.30:FF:000036">
    <property type="entry name" value="Pro-epidermal growth factor"/>
    <property type="match status" value="1"/>
</dbReference>
<dbReference type="InterPro" id="IPR000152">
    <property type="entry name" value="EGF-type_Asp/Asn_hydroxyl_site"/>
</dbReference>
<dbReference type="FunFam" id="2.10.25.10:FF:000005">
    <property type="entry name" value="Fibrillin 2"/>
    <property type="match status" value="1"/>
</dbReference>
<dbReference type="Gene3D" id="2.60.40.10">
    <property type="entry name" value="Immunoglobulins"/>
    <property type="match status" value="1"/>
</dbReference>
<dbReference type="FunFam" id="2.60.40.10:FF:001368">
    <property type="entry name" value="Leucine rich repeat, Ig-like and transmembrane domains 3"/>
    <property type="match status" value="1"/>
</dbReference>
<dbReference type="PANTHER" id="PTHR46513:SF13">
    <property type="entry name" value="EGF-LIKE DOMAIN-CONTAINING PROTEIN"/>
    <property type="match status" value="1"/>
</dbReference>
<keyword evidence="15 20" id="KW-1015">Disulfide bond</keyword>
<feature type="compositionally biased region" description="Pro residues" evidence="22">
    <location>
        <begin position="274"/>
        <end position="283"/>
    </location>
</feature>
<feature type="repeat" description="LDL-receptor class B" evidence="21">
    <location>
        <begin position="1065"/>
        <end position="1107"/>
    </location>
</feature>
<keyword evidence="19" id="KW-0393">Immunoglobulin domain</keyword>
<feature type="compositionally biased region" description="Low complexity" evidence="22">
    <location>
        <begin position="248"/>
        <end position="273"/>
    </location>
</feature>
<keyword evidence="16" id="KW-0325">Glycoprotein</keyword>
<dbReference type="Gene3D" id="2.120.10.30">
    <property type="entry name" value="TolB, C-terminal domain"/>
    <property type="match status" value="2"/>
</dbReference>
<dbReference type="SUPFAM" id="SSF57196">
    <property type="entry name" value="EGF/Laminin"/>
    <property type="match status" value="2"/>
</dbReference>
<dbReference type="Proteomes" id="UP000030759">
    <property type="component" value="Unassembled WGS sequence"/>
</dbReference>
<evidence type="ECO:0000256" key="12">
    <source>
        <dbReference type="ARBA" id="ARBA00022989"/>
    </source>
</evidence>
<evidence type="ECO:0000256" key="18">
    <source>
        <dbReference type="ARBA" id="ARBA00023305"/>
    </source>
</evidence>
<evidence type="ECO:0000256" key="3">
    <source>
        <dbReference type="ARBA" id="ARBA00017466"/>
    </source>
</evidence>
<evidence type="ECO:0000313" key="26">
    <source>
        <dbReference type="EMBL" id="ERE90155.1"/>
    </source>
</evidence>
<dbReference type="Gene3D" id="3.80.10.10">
    <property type="entry name" value="Ribonuclease Inhibitor"/>
    <property type="match status" value="1"/>
</dbReference>
<feature type="region of interest" description="Disordered" evidence="22">
    <location>
        <begin position="228"/>
        <end position="317"/>
    </location>
</feature>
<dbReference type="Pfam" id="PF07645">
    <property type="entry name" value="EGF_CA"/>
    <property type="match status" value="3"/>
</dbReference>
<evidence type="ECO:0000256" key="19">
    <source>
        <dbReference type="ARBA" id="ARBA00023319"/>
    </source>
</evidence>
<dbReference type="FunFam" id="2.10.25.10:FF:000362">
    <property type="entry name" value="Pro-epidermal growth factor"/>
    <property type="match status" value="1"/>
</dbReference>
<organism evidence="26 27">
    <name type="scientific">Cricetulus griseus</name>
    <name type="common">Chinese hamster</name>
    <name type="synonym">Cricetulus barabensis griseus</name>
    <dbReference type="NCBI Taxonomy" id="10029"/>
    <lineage>
        <taxon>Eukaryota</taxon>
        <taxon>Metazoa</taxon>
        <taxon>Chordata</taxon>
        <taxon>Craniata</taxon>
        <taxon>Vertebrata</taxon>
        <taxon>Euteleostomi</taxon>
        <taxon>Mammalia</taxon>
        <taxon>Eutheria</taxon>
        <taxon>Euarchontoglires</taxon>
        <taxon>Glires</taxon>
        <taxon>Rodentia</taxon>
        <taxon>Myomorpha</taxon>
        <taxon>Muroidea</taxon>
        <taxon>Cricetidae</taxon>
        <taxon>Cricetinae</taxon>
        <taxon>Cricetulus</taxon>
    </lineage>
</organism>
<dbReference type="InterPro" id="IPR003961">
    <property type="entry name" value="FN3_dom"/>
</dbReference>
<dbReference type="GO" id="GO:0080090">
    <property type="term" value="P:regulation of primary metabolic process"/>
    <property type="evidence" value="ECO:0007669"/>
    <property type="project" value="UniProtKB-ARBA"/>
</dbReference>
<dbReference type="PRINTS" id="PR00009">
    <property type="entry name" value="EGFTGF"/>
</dbReference>
<dbReference type="GO" id="GO:0005789">
    <property type="term" value="C:endoplasmic reticulum membrane"/>
    <property type="evidence" value="ECO:0007669"/>
    <property type="project" value="UniProtKB-SubCell"/>
</dbReference>
<dbReference type="SMART" id="SM00179">
    <property type="entry name" value="EGF_CA"/>
    <property type="match status" value="6"/>
</dbReference>
<dbReference type="PROSITE" id="PS51120">
    <property type="entry name" value="LDLRB"/>
    <property type="match status" value="3"/>
</dbReference>
<feature type="transmembrane region" description="Helical" evidence="23">
    <location>
        <begin position="1425"/>
        <end position="1447"/>
    </location>
</feature>
<evidence type="ECO:0000256" key="11">
    <source>
        <dbReference type="ARBA" id="ARBA00022902"/>
    </source>
</evidence>
<feature type="compositionally biased region" description="Polar residues" evidence="22">
    <location>
        <begin position="1583"/>
        <end position="1594"/>
    </location>
</feature>
<feature type="disulfide bond" evidence="20">
    <location>
        <begin position="1395"/>
        <end position="1404"/>
    </location>
</feature>
<dbReference type="CDD" id="cd00063">
    <property type="entry name" value="FN3"/>
    <property type="match status" value="1"/>
</dbReference>
<accession>A0A061IPW7</accession>
<keyword evidence="17" id="KW-0966">Cell projection</keyword>